<evidence type="ECO:0000313" key="2">
    <source>
        <dbReference type="EMBL" id="AIX47952.1"/>
    </source>
</evidence>
<dbReference type="SMART" id="SM01040">
    <property type="entry name" value="Bro-N"/>
    <property type="match status" value="1"/>
</dbReference>
<dbReference type="Pfam" id="PF02498">
    <property type="entry name" value="Bro-N"/>
    <property type="match status" value="1"/>
</dbReference>
<dbReference type="EMBL" id="KM386655">
    <property type="protein sequence ID" value="AIX47952.1"/>
    <property type="molecule type" value="Genomic_DNA"/>
</dbReference>
<dbReference type="Pfam" id="PF13455">
    <property type="entry name" value="MUG113"/>
    <property type="match status" value="1"/>
</dbReference>
<dbReference type="PROSITE" id="PS51750">
    <property type="entry name" value="BRO_N"/>
    <property type="match status" value="1"/>
</dbReference>
<sequence>MSQVKIGQFRFGEDAFTLRYVLAAEQPVKFVAKDIASSLKYGNCNDAVSKHVDKKYKYTYGEQACINISKENRVKQGDPLYLSPQTILIDKIGVIQLFMRSKLHNAAELQNWFYERVLPQCTARQSALSLLQDAQATVVFNSAPVQGHFYAATTLLYAERNLFKIGQTTNLTRRLAALNCGRADDDQMRYVLQTEPTAHHTLLEKLMKQELRPYRNSGEVYCTDFEHIKRALESCLRRCSQN</sequence>
<dbReference type="InterPro" id="IPR003497">
    <property type="entry name" value="BRO_N_domain"/>
</dbReference>
<protein>
    <submittedName>
        <fullName evidence="2">BRO-J</fullName>
    </submittedName>
</protein>
<proteinExistence type="predicted"/>
<reference evidence="2" key="1">
    <citation type="journal article" date="2015" name="Genome Announc.">
        <title>Complete Genome Sequence of the Strain of Lymantria dispar Multiple Nucleopolyhedrovirus Found in the Gypsy Moth Biopesticide Virin-ENSh.</title>
        <authorList>
            <person name="Harrison R.L."/>
            <person name="Rowley D.L."/>
        </authorList>
    </citation>
    <scope>NUCLEOTIDE SEQUENCE</scope>
    <source>
        <strain evidence="2">3029</strain>
    </source>
</reference>
<accession>A0A0A0YWN0</accession>
<organism evidence="2">
    <name type="scientific">Lymantria dispar multicapsid nuclear polyhedrosis virus</name>
    <name type="common">LdMNPV</name>
    <dbReference type="NCBI Taxonomy" id="10449"/>
    <lineage>
        <taxon>Viruses</taxon>
        <taxon>Viruses incertae sedis</taxon>
        <taxon>Naldaviricetes</taxon>
        <taxon>Lefavirales</taxon>
        <taxon>Baculoviridae</taxon>
        <taxon>Alphabaculovirus</taxon>
        <taxon>Alphabaculovirus lydisparis</taxon>
    </lineage>
</organism>
<evidence type="ECO:0000259" key="1">
    <source>
        <dbReference type="PROSITE" id="PS51750"/>
    </source>
</evidence>
<organismHost>
    <name type="scientific">Lepidoptera</name>
    <name type="common">moths &amp; butterflies</name>
    <dbReference type="NCBI Taxonomy" id="7088"/>
</organismHost>
<name>A0A0A0YWN0_NPVLD</name>
<feature type="domain" description="Bro-N" evidence="1">
    <location>
        <begin position="3"/>
        <end position="125"/>
    </location>
</feature>